<evidence type="ECO:0000313" key="2">
    <source>
        <dbReference type="Proteomes" id="UP000041254"/>
    </source>
</evidence>
<gene>
    <name evidence="1" type="ORF">Vbra_10197</name>
</gene>
<proteinExistence type="predicted"/>
<reference evidence="1 2" key="1">
    <citation type="submission" date="2014-11" db="EMBL/GenBank/DDBJ databases">
        <authorList>
            <person name="Zhu J."/>
            <person name="Qi W."/>
            <person name="Song R."/>
        </authorList>
    </citation>
    <scope>NUCLEOTIDE SEQUENCE [LARGE SCALE GENOMIC DNA]</scope>
</reference>
<protein>
    <submittedName>
        <fullName evidence="1">Uncharacterized protein</fullName>
    </submittedName>
</protein>
<dbReference type="InParanoid" id="A0A0G4GPU6"/>
<organism evidence="1 2">
    <name type="scientific">Vitrella brassicaformis (strain CCMP3155)</name>
    <dbReference type="NCBI Taxonomy" id="1169540"/>
    <lineage>
        <taxon>Eukaryota</taxon>
        <taxon>Sar</taxon>
        <taxon>Alveolata</taxon>
        <taxon>Colpodellida</taxon>
        <taxon>Vitrellaceae</taxon>
        <taxon>Vitrella</taxon>
    </lineage>
</organism>
<dbReference type="Proteomes" id="UP000041254">
    <property type="component" value="Unassembled WGS sequence"/>
</dbReference>
<dbReference type="PhylomeDB" id="A0A0G4GPU6"/>
<keyword evidence="2" id="KW-1185">Reference proteome</keyword>
<sequence length="178" mass="21084">MKGNYTTWRKVLDESFILTLRSREPSEKGDHFIVFFGLWIHNRWGIIPSMLDELWTTGVIKSGVRSMKQLGDLLTQKGQDSQKEVVYALLIDGPYKWFEAWVLKEEKTKGWKMLEYLYDEGVNVFHGQEESVYTEFSKTDHNSKPRDMYEGARKELEEAKKENAQLKRDEGGWLRWRL</sequence>
<dbReference type="AlphaFoldDB" id="A0A0G4GPU6"/>
<accession>A0A0G4GPU6</accession>
<dbReference type="VEuPathDB" id="CryptoDB:Vbra_10197"/>
<dbReference type="EMBL" id="CDMY01000749">
    <property type="protein sequence ID" value="CEM32393.1"/>
    <property type="molecule type" value="Genomic_DNA"/>
</dbReference>
<evidence type="ECO:0000313" key="1">
    <source>
        <dbReference type="EMBL" id="CEM32393.1"/>
    </source>
</evidence>
<name>A0A0G4GPU6_VITBC</name>